<keyword evidence="2" id="KW-0963">Cytoplasm</keyword>
<keyword evidence="11" id="KW-0234">DNA repair</keyword>
<evidence type="ECO:0000256" key="3">
    <source>
        <dbReference type="ARBA" id="ARBA00022722"/>
    </source>
</evidence>
<dbReference type="Gene3D" id="3.30.420.10">
    <property type="entry name" value="Ribonuclease H-like superfamily/Ribonuclease H"/>
    <property type="match status" value="1"/>
</dbReference>
<evidence type="ECO:0000256" key="9">
    <source>
        <dbReference type="ARBA" id="ARBA00023125"/>
    </source>
</evidence>
<gene>
    <name evidence="12" type="ORF">A5N68_03470</name>
</gene>
<evidence type="ECO:0000256" key="10">
    <source>
        <dbReference type="ARBA" id="ARBA00023172"/>
    </source>
</evidence>
<dbReference type="PANTHER" id="PTHR30194:SF3">
    <property type="entry name" value="CROSSOVER JUNCTION ENDODEOXYRIBONUCLEASE RUVC"/>
    <property type="match status" value="1"/>
</dbReference>
<reference evidence="12 13" key="1">
    <citation type="journal article" date="2016" name="Genome Biol. Evol.">
        <title>Pangenome and Phylogenomic Analysis of the Pathogenic Actinobacterium Rhodococcus equi.</title>
        <authorList>
            <person name="Anastasi E."/>
            <person name="MacArthur I."/>
            <person name="Scortti M."/>
            <person name="Alvarez S."/>
            <person name="Giguere S."/>
            <person name="Vazquez-Boland J.A."/>
        </authorList>
    </citation>
    <scope>NUCLEOTIDE SEQUENCE [LARGE SCALE GENOMIC DNA]</scope>
    <source>
        <strain evidence="12 13">PAM1271</strain>
    </source>
</reference>
<comment type="similarity">
    <text evidence="1">Belongs to the RuvC family.</text>
</comment>
<evidence type="ECO:0000313" key="12">
    <source>
        <dbReference type="EMBL" id="ORM31277.1"/>
    </source>
</evidence>
<keyword evidence="8" id="KW-0460">Magnesium</keyword>
<evidence type="ECO:0000256" key="1">
    <source>
        <dbReference type="ARBA" id="ARBA00009518"/>
    </source>
</evidence>
<dbReference type="EMBL" id="LWIC01000001">
    <property type="protein sequence ID" value="ORM31277.1"/>
    <property type="molecule type" value="Genomic_DNA"/>
</dbReference>
<comment type="caution">
    <text evidence="12">The sequence shown here is derived from an EMBL/GenBank/DDBJ whole genome shotgun (WGS) entry which is preliminary data.</text>
</comment>
<keyword evidence="7" id="KW-0378">Hydrolase</keyword>
<keyword evidence="9" id="KW-0238">DNA-binding</keyword>
<dbReference type="GO" id="GO:0006281">
    <property type="term" value="P:DNA repair"/>
    <property type="evidence" value="ECO:0007669"/>
    <property type="project" value="UniProtKB-KW"/>
</dbReference>
<protein>
    <recommendedName>
        <fullName evidence="14">Holliday junction nuclease RuvC</fullName>
    </recommendedName>
</protein>
<sequence length="191" mass="20563">MTTVVGLDPSLTAAGIAVIKHPQHSDTPNAPRLVCVGASGQNGDSLPTRSIRVADQAERILRAMPPSVRLVVIEALPPKPSKNTKLYQERAALVLRVVEFLARRRIPVADVSATTLKLWATGNGRAEKTEVLDAMQSLWPHARIEKNDNKSDALALATMGAQVLGWYEPELPHHFAPRVSWPVGVGCGSAS</sequence>
<evidence type="ECO:0000256" key="4">
    <source>
        <dbReference type="ARBA" id="ARBA00022723"/>
    </source>
</evidence>
<evidence type="ECO:0000313" key="13">
    <source>
        <dbReference type="Proteomes" id="UP000193518"/>
    </source>
</evidence>
<dbReference type="GO" id="GO:0003677">
    <property type="term" value="F:DNA binding"/>
    <property type="evidence" value="ECO:0007669"/>
    <property type="project" value="UniProtKB-KW"/>
</dbReference>
<keyword evidence="5" id="KW-0255">Endonuclease</keyword>
<evidence type="ECO:0000256" key="7">
    <source>
        <dbReference type="ARBA" id="ARBA00022801"/>
    </source>
</evidence>
<name>A0AAE5IUV0_RHOHA</name>
<keyword evidence="4" id="KW-0479">Metal-binding</keyword>
<keyword evidence="3" id="KW-0540">Nuclease</keyword>
<dbReference type="PANTHER" id="PTHR30194">
    <property type="entry name" value="CROSSOVER JUNCTION ENDODEOXYRIBONUCLEASE RUVC"/>
    <property type="match status" value="1"/>
</dbReference>
<proteinExistence type="inferred from homology"/>
<dbReference type="Pfam" id="PF02075">
    <property type="entry name" value="RuvC"/>
    <property type="match status" value="1"/>
</dbReference>
<dbReference type="GO" id="GO:0006310">
    <property type="term" value="P:DNA recombination"/>
    <property type="evidence" value="ECO:0007669"/>
    <property type="project" value="UniProtKB-KW"/>
</dbReference>
<dbReference type="SUPFAM" id="SSF53098">
    <property type="entry name" value="Ribonuclease H-like"/>
    <property type="match status" value="1"/>
</dbReference>
<evidence type="ECO:0000256" key="5">
    <source>
        <dbReference type="ARBA" id="ARBA00022759"/>
    </source>
</evidence>
<dbReference type="GO" id="GO:0046872">
    <property type="term" value="F:metal ion binding"/>
    <property type="evidence" value="ECO:0007669"/>
    <property type="project" value="UniProtKB-KW"/>
</dbReference>
<dbReference type="InterPro" id="IPR012337">
    <property type="entry name" value="RNaseH-like_sf"/>
</dbReference>
<dbReference type="GO" id="GO:0016787">
    <property type="term" value="F:hydrolase activity"/>
    <property type="evidence" value="ECO:0007669"/>
    <property type="project" value="UniProtKB-KW"/>
</dbReference>
<keyword evidence="6" id="KW-0227">DNA damage</keyword>
<evidence type="ECO:0000256" key="8">
    <source>
        <dbReference type="ARBA" id="ARBA00022842"/>
    </source>
</evidence>
<dbReference type="InterPro" id="IPR002176">
    <property type="entry name" value="X-over_junc_endoDNase_RuvC"/>
</dbReference>
<accession>A0AAE5IUV0</accession>
<evidence type="ECO:0000256" key="2">
    <source>
        <dbReference type="ARBA" id="ARBA00022490"/>
    </source>
</evidence>
<dbReference type="Proteomes" id="UP000193518">
    <property type="component" value="Unassembled WGS sequence"/>
</dbReference>
<dbReference type="RefSeq" id="WP_175279135.1">
    <property type="nucleotide sequence ID" value="NZ_AP025268.1"/>
</dbReference>
<dbReference type="AlphaFoldDB" id="A0AAE5IUV0"/>
<evidence type="ECO:0000256" key="11">
    <source>
        <dbReference type="ARBA" id="ARBA00023204"/>
    </source>
</evidence>
<keyword evidence="10" id="KW-0233">DNA recombination</keyword>
<dbReference type="InterPro" id="IPR036397">
    <property type="entry name" value="RNaseH_sf"/>
</dbReference>
<evidence type="ECO:0008006" key="14">
    <source>
        <dbReference type="Google" id="ProtNLM"/>
    </source>
</evidence>
<organism evidence="12 13">
    <name type="scientific">Rhodococcus hoagii</name>
    <name type="common">Corynebacterium equii</name>
    <dbReference type="NCBI Taxonomy" id="43767"/>
    <lineage>
        <taxon>Bacteria</taxon>
        <taxon>Bacillati</taxon>
        <taxon>Actinomycetota</taxon>
        <taxon>Actinomycetes</taxon>
        <taxon>Mycobacteriales</taxon>
        <taxon>Nocardiaceae</taxon>
        <taxon>Prescottella</taxon>
    </lineage>
</organism>
<evidence type="ECO:0000256" key="6">
    <source>
        <dbReference type="ARBA" id="ARBA00022763"/>
    </source>
</evidence>
<dbReference type="PRINTS" id="PR00696">
    <property type="entry name" value="RSOLVASERUVC"/>
</dbReference>
<dbReference type="GO" id="GO:0004520">
    <property type="term" value="F:DNA endonuclease activity"/>
    <property type="evidence" value="ECO:0007669"/>
    <property type="project" value="InterPro"/>
</dbReference>